<dbReference type="AlphaFoldDB" id="A0A1G9D7K6"/>
<evidence type="ECO:0000259" key="12">
    <source>
        <dbReference type="Pfam" id="PF02223"/>
    </source>
</evidence>
<evidence type="ECO:0000256" key="9">
    <source>
        <dbReference type="ARBA" id="ARBA00048743"/>
    </source>
</evidence>
<evidence type="ECO:0000256" key="10">
    <source>
        <dbReference type="ARBA" id="ARBA00057735"/>
    </source>
</evidence>
<dbReference type="EC" id="2.7.4.9" evidence="2 11"/>
<evidence type="ECO:0000256" key="11">
    <source>
        <dbReference type="HAMAP-Rule" id="MF_00165"/>
    </source>
</evidence>
<dbReference type="InterPro" id="IPR018094">
    <property type="entry name" value="Thymidylate_kinase"/>
</dbReference>
<dbReference type="SUPFAM" id="SSF52540">
    <property type="entry name" value="P-loop containing nucleoside triphosphate hydrolases"/>
    <property type="match status" value="1"/>
</dbReference>
<keyword evidence="5 11" id="KW-0545">Nucleotide biosynthesis</keyword>
<gene>
    <name evidence="11" type="primary">tmk</name>
    <name evidence="13" type="ORF">SAMN05216243_0006</name>
</gene>
<evidence type="ECO:0000256" key="7">
    <source>
        <dbReference type="ARBA" id="ARBA00022777"/>
    </source>
</evidence>
<name>A0A1G9D7K6_9BACI</name>
<dbReference type="PROSITE" id="PS01331">
    <property type="entry name" value="THYMIDYLATE_KINASE"/>
    <property type="match status" value="1"/>
</dbReference>
<evidence type="ECO:0000313" key="13">
    <source>
        <dbReference type="EMBL" id="SDK59685.1"/>
    </source>
</evidence>
<dbReference type="CDD" id="cd01672">
    <property type="entry name" value="TMPK"/>
    <property type="match status" value="1"/>
</dbReference>
<dbReference type="PANTHER" id="PTHR10344:SF4">
    <property type="entry name" value="UMP-CMP KINASE 2, MITOCHONDRIAL"/>
    <property type="match status" value="1"/>
</dbReference>
<comment type="catalytic activity">
    <reaction evidence="9 11">
        <text>dTMP + ATP = dTDP + ADP</text>
        <dbReference type="Rhea" id="RHEA:13517"/>
        <dbReference type="ChEBI" id="CHEBI:30616"/>
        <dbReference type="ChEBI" id="CHEBI:58369"/>
        <dbReference type="ChEBI" id="CHEBI:63528"/>
        <dbReference type="ChEBI" id="CHEBI:456216"/>
        <dbReference type="EC" id="2.7.4.9"/>
    </reaction>
</comment>
<feature type="binding site" evidence="11">
    <location>
        <begin position="10"/>
        <end position="17"/>
    </location>
    <ligand>
        <name>ATP</name>
        <dbReference type="ChEBI" id="CHEBI:30616"/>
    </ligand>
</feature>
<evidence type="ECO:0000313" key="14">
    <source>
        <dbReference type="Proteomes" id="UP000198694"/>
    </source>
</evidence>
<evidence type="ECO:0000256" key="6">
    <source>
        <dbReference type="ARBA" id="ARBA00022741"/>
    </source>
</evidence>
<evidence type="ECO:0000256" key="2">
    <source>
        <dbReference type="ARBA" id="ARBA00012980"/>
    </source>
</evidence>
<accession>A0A1G9D7K6</accession>
<dbReference type="GO" id="GO:0005829">
    <property type="term" value="C:cytosol"/>
    <property type="evidence" value="ECO:0007669"/>
    <property type="project" value="TreeGrafter"/>
</dbReference>
<reference evidence="13 14" key="1">
    <citation type="submission" date="2016-10" db="EMBL/GenBank/DDBJ databases">
        <authorList>
            <person name="de Groot N.N."/>
        </authorList>
    </citation>
    <scope>NUCLEOTIDE SEQUENCE [LARGE SCALE GENOMIC DNA]</scope>
    <source>
        <strain evidence="13 14">CGMCC 1.6502</strain>
    </source>
</reference>
<evidence type="ECO:0000256" key="5">
    <source>
        <dbReference type="ARBA" id="ARBA00022727"/>
    </source>
</evidence>
<keyword evidence="4 11" id="KW-0808">Transferase</keyword>
<dbReference type="Proteomes" id="UP000198694">
    <property type="component" value="Unassembled WGS sequence"/>
</dbReference>
<evidence type="ECO:0000256" key="1">
    <source>
        <dbReference type="ARBA" id="ARBA00009776"/>
    </source>
</evidence>
<dbReference type="Pfam" id="PF02223">
    <property type="entry name" value="Thymidylate_kin"/>
    <property type="match status" value="1"/>
</dbReference>
<dbReference type="STRING" id="407036.SAMN05216243_0006"/>
<keyword evidence="7 11" id="KW-0418">Kinase</keyword>
<dbReference type="GO" id="GO:0006235">
    <property type="term" value="P:dTTP biosynthetic process"/>
    <property type="evidence" value="ECO:0007669"/>
    <property type="project" value="UniProtKB-UniRule"/>
</dbReference>
<evidence type="ECO:0000256" key="3">
    <source>
        <dbReference type="ARBA" id="ARBA00017144"/>
    </source>
</evidence>
<dbReference type="PANTHER" id="PTHR10344">
    <property type="entry name" value="THYMIDYLATE KINASE"/>
    <property type="match status" value="1"/>
</dbReference>
<dbReference type="GO" id="GO:0005524">
    <property type="term" value="F:ATP binding"/>
    <property type="evidence" value="ECO:0007669"/>
    <property type="project" value="UniProtKB-UniRule"/>
</dbReference>
<dbReference type="HAMAP" id="MF_00165">
    <property type="entry name" value="Thymidylate_kinase"/>
    <property type="match status" value="1"/>
</dbReference>
<dbReference type="InterPro" id="IPR039430">
    <property type="entry name" value="Thymidylate_kin-like_dom"/>
</dbReference>
<sequence>MRGYFITFEGGEGAGKTSVLKAVEQRLLENGHEVVATREPGGIEIAENIRQIILDPSHTEMDGKTEALLYAAARRQHLVEKVLPALQEGKIVLCDRFIDSSLAYQGYARGLGMEEVFQINKFAISKCMPDLTLFFDIQPETGLKRIAANKQREKNRLDLENVKFHEKVYEAYQLLLDKFPGRIHSINADQPIDMVANAAYEKIVSFLH</sequence>
<comment type="similarity">
    <text evidence="1 11">Belongs to the thymidylate kinase family.</text>
</comment>
<evidence type="ECO:0000256" key="4">
    <source>
        <dbReference type="ARBA" id="ARBA00022679"/>
    </source>
</evidence>
<dbReference type="EMBL" id="FNFL01000010">
    <property type="protein sequence ID" value="SDK59685.1"/>
    <property type="molecule type" value="Genomic_DNA"/>
</dbReference>
<keyword evidence="6 11" id="KW-0547">Nucleotide-binding</keyword>
<proteinExistence type="inferred from homology"/>
<dbReference type="RefSeq" id="WP_093217389.1">
    <property type="nucleotide sequence ID" value="NZ_FNFL01000010.1"/>
</dbReference>
<evidence type="ECO:0000256" key="8">
    <source>
        <dbReference type="ARBA" id="ARBA00022840"/>
    </source>
</evidence>
<feature type="domain" description="Thymidylate kinase-like" evidence="12">
    <location>
        <begin position="8"/>
        <end position="197"/>
    </location>
</feature>
<dbReference type="GO" id="GO:0004798">
    <property type="term" value="F:dTMP kinase activity"/>
    <property type="evidence" value="ECO:0007669"/>
    <property type="project" value="UniProtKB-UniRule"/>
</dbReference>
<dbReference type="InterPro" id="IPR027417">
    <property type="entry name" value="P-loop_NTPase"/>
</dbReference>
<dbReference type="NCBIfam" id="TIGR00041">
    <property type="entry name" value="DTMP_kinase"/>
    <property type="match status" value="1"/>
</dbReference>
<keyword evidence="14" id="KW-1185">Reference proteome</keyword>
<dbReference type="GO" id="GO:0006233">
    <property type="term" value="P:dTDP biosynthetic process"/>
    <property type="evidence" value="ECO:0007669"/>
    <property type="project" value="InterPro"/>
</dbReference>
<dbReference type="GO" id="GO:0006227">
    <property type="term" value="P:dUDP biosynthetic process"/>
    <property type="evidence" value="ECO:0007669"/>
    <property type="project" value="TreeGrafter"/>
</dbReference>
<dbReference type="InterPro" id="IPR018095">
    <property type="entry name" value="Thymidylate_kin_CS"/>
</dbReference>
<comment type="function">
    <text evidence="10 11">Phosphorylation of dTMP to form dTDP in both de novo and salvage pathways of dTTP synthesis.</text>
</comment>
<organism evidence="13 14">
    <name type="scientific">Sediminibacillus albus</name>
    <dbReference type="NCBI Taxonomy" id="407036"/>
    <lineage>
        <taxon>Bacteria</taxon>
        <taxon>Bacillati</taxon>
        <taxon>Bacillota</taxon>
        <taxon>Bacilli</taxon>
        <taxon>Bacillales</taxon>
        <taxon>Bacillaceae</taxon>
        <taxon>Sediminibacillus</taxon>
    </lineage>
</organism>
<keyword evidence="8 11" id="KW-0067">ATP-binding</keyword>
<dbReference type="FunFam" id="3.40.50.300:FF:000225">
    <property type="entry name" value="Thymidylate kinase"/>
    <property type="match status" value="1"/>
</dbReference>
<dbReference type="Gene3D" id="3.40.50.300">
    <property type="entry name" value="P-loop containing nucleotide triphosphate hydrolases"/>
    <property type="match status" value="1"/>
</dbReference>
<dbReference type="OrthoDB" id="9774907at2"/>
<protein>
    <recommendedName>
        <fullName evidence="3 11">Thymidylate kinase</fullName>
        <ecNumber evidence="2 11">2.7.4.9</ecNumber>
    </recommendedName>
    <alternativeName>
        <fullName evidence="11">dTMP kinase</fullName>
    </alternativeName>
</protein>